<keyword evidence="4" id="KW-1185">Reference proteome</keyword>
<feature type="domain" description="Peptidase S1" evidence="2">
    <location>
        <begin position="25"/>
        <end position="396"/>
    </location>
</feature>
<gene>
    <name evidence="3" type="ORF">PYW07_010059</name>
</gene>
<organism evidence="3 4">
    <name type="scientific">Mythimna separata</name>
    <name type="common">Oriental armyworm</name>
    <name type="synonym">Pseudaletia separata</name>
    <dbReference type="NCBI Taxonomy" id="271217"/>
    <lineage>
        <taxon>Eukaryota</taxon>
        <taxon>Metazoa</taxon>
        <taxon>Ecdysozoa</taxon>
        <taxon>Arthropoda</taxon>
        <taxon>Hexapoda</taxon>
        <taxon>Insecta</taxon>
        <taxon>Pterygota</taxon>
        <taxon>Neoptera</taxon>
        <taxon>Endopterygota</taxon>
        <taxon>Lepidoptera</taxon>
        <taxon>Glossata</taxon>
        <taxon>Ditrysia</taxon>
        <taxon>Noctuoidea</taxon>
        <taxon>Noctuidae</taxon>
        <taxon>Noctuinae</taxon>
        <taxon>Hadenini</taxon>
        <taxon>Mythimna</taxon>
    </lineage>
</organism>
<dbReference type="PANTHER" id="PTHR24260">
    <property type="match status" value="1"/>
</dbReference>
<evidence type="ECO:0000313" key="4">
    <source>
        <dbReference type="Proteomes" id="UP001231518"/>
    </source>
</evidence>
<proteinExistence type="predicted"/>
<dbReference type="SMART" id="SM00020">
    <property type="entry name" value="Tryp_SPc"/>
    <property type="match status" value="1"/>
</dbReference>
<dbReference type="Proteomes" id="UP001231518">
    <property type="component" value="Chromosome 24"/>
</dbReference>
<dbReference type="Pfam" id="PF00089">
    <property type="entry name" value="Trypsin"/>
    <property type="match status" value="1"/>
</dbReference>
<dbReference type="EMBL" id="JARGEI010000018">
    <property type="protein sequence ID" value="KAJ8715577.1"/>
    <property type="molecule type" value="Genomic_DNA"/>
</dbReference>
<accession>A0AAD8DQ80</accession>
<evidence type="ECO:0000256" key="1">
    <source>
        <dbReference type="SAM" id="SignalP"/>
    </source>
</evidence>
<evidence type="ECO:0000259" key="2">
    <source>
        <dbReference type="PROSITE" id="PS50240"/>
    </source>
</evidence>
<name>A0AAD8DQ80_MYTSE</name>
<dbReference type="Gene3D" id="2.40.10.10">
    <property type="entry name" value="Trypsin-like serine proteases"/>
    <property type="match status" value="3"/>
</dbReference>
<feature type="chain" id="PRO_5041903441" description="Peptidase S1 domain-containing protein" evidence="1">
    <location>
        <begin position="22"/>
        <end position="462"/>
    </location>
</feature>
<dbReference type="SUPFAM" id="SSF50494">
    <property type="entry name" value="Trypsin-like serine proteases"/>
    <property type="match status" value="2"/>
</dbReference>
<feature type="signal peptide" evidence="1">
    <location>
        <begin position="1"/>
        <end position="21"/>
    </location>
</feature>
<dbReference type="InterPro" id="IPR043504">
    <property type="entry name" value="Peptidase_S1_PA_chymotrypsin"/>
</dbReference>
<dbReference type="GO" id="GO:0004252">
    <property type="term" value="F:serine-type endopeptidase activity"/>
    <property type="evidence" value="ECO:0007669"/>
    <property type="project" value="InterPro"/>
</dbReference>
<sequence length="462" mass="53059">MVAIFKLDFVLFLNIFYVCDCARRIKDGALVSSDKRYIVYLVKAPISDKIYDAWVCGGAIVSSLYIITSAACVDDVEYMYAIAGYKKYVRDEDIEKDPCTKEKKKKIVYTCIPLKYDLQYDKLDKWSYIDIALVKVESPYDFKDDSYKTLCSYIPTSIPVNYDQRFQEADLDGLVLGWGHTDLWRRPDDVRNYNQEMLRYARIKIMDKNSCKLHYNQYPGMDNVIDKYMICTLEKGDLDENGEMTMAESVKLNGCTGRLRLFGDVNEPCDDDVTGQNILRSNQTLNETIIELNNKTIFKQNNDTRRSGICQNDHGGPLVTWVGASEVLIGVASVFKVSDDSKCMGPYLYTSTQCNGAFIDCILSGGTRRAICDSPPIKRGYDTLEKYISWKKHPAGAAANEVKKMKKINEKFEFEVRSSDNDTETVLFKDLNLMERFTKSIRNEKVAMRPQRPLYPDWRDKT</sequence>
<dbReference type="InterPro" id="IPR001254">
    <property type="entry name" value="Trypsin_dom"/>
</dbReference>
<protein>
    <recommendedName>
        <fullName evidence="2">Peptidase S1 domain-containing protein</fullName>
    </recommendedName>
</protein>
<dbReference type="AlphaFoldDB" id="A0AAD8DQ80"/>
<dbReference type="PROSITE" id="PS50240">
    <property type="entry name" value="TRYPSIN_DOM"/>
    <property type="match status" value="1"/>
</dbReference>
<dbReference type="PANTHER" id="PTHR24260:SF136">
    <property type="entry name" value="GH08193P-RELATED"/>
    <property type="match status" value="1"/>
</dbReference>
<keyword evidence="1" id="KW-0732">Signal</keyword>
<reference evidence="3" key="1">
    <citation type="submission" date="2023-03" db="EMBL/GenBank/DDBJ databases">
        <title>Chromosome-level genomes of two armyworms, Mythimna separata and Mythimna loreyi, provide insights into the biosynthesis and reception of sex pheromones.</title>
        <authorList>
            <person name="Zhao H."/>
        </authorList>
    </citation>
    <scope>NUCLEOTIDE SEQUENCE</scope>
    <source>
        <strain evidence="3">BeijingLab</strain>
        <tissue evidence="3">Pupa</tissue>
    </source>
</reference>
<dbReference type="InterPro" id="IPR051333">
    <property type="entry name" value="CLIP_Serine_Protease"/>
</dbReference>
<evidence type="ECO:0000313" key="3">
    <source>
        <dbReference type="EMBL" id="KAJ8715577.1"/>
    </source>
</evidence>
<dbReference type="InterPro" id="IPR009003">
    <property type="entry name" value="Peptidase_S1_PA"/>
</dbReference>
<dbReference type="GO" id="GO:0006508">
    <property type="term" value="P:proteolysis"/>
    <property type="evidence" value="ECO:0007669"/>
    <property type="project" value="InterPro"/>
</dbReference>
<comment type="caution">
    <text evidence="3">The sequence shown here is derived from an EMBL/GenBank/DDBJ whole genome shotgun (WGS) entry which is preliminary data.</text>
</comment>